<dbReference type="InterPro" id="IPR044669">
    <property type="entry name" value="YneE/VCCN1/2-like"/>
</dbReference>
<dbReference type="GO" id="GO:0005886">
    <property type="term" value="C:plasma membrane"/>
    <property type="evidence" value="ECO:0007669"/>
    <property type="project" value="UniProtKB-SubCell"/>
</dbReference>
<evidence type="ECO:0000256" key="3">
    <source>
        <dbReference type="ARBA" id="ARBA00022475"/>
    </source>
</evidence>
<reference evidence="11" key="1">
    <citation type="submission" date="2021-01" db="EMBL/GenBank/DDBJ databases">
        <authorList>
            <person name="Corre E."/>
            <person name="Pelletier E."/>
            <person name="Niang G."/>
            <person name="Scheremetjew M."/>
            <person name="Finn R."/>
            <person name="Kale V."/>
            <person name="Holt S."/>
            <person name="Cochrane G."/>
            <person name="Meng A."/>
            <person name="Brown T."/>
            <person name="Cohen L."/>
        </authorList>
    </citation>
    <scope>NUCLEOTIDE SEQUENCE</scope>
    <source>
        <strain evidence="11">CCCM811</strain>
    </source>
</reference>
<evidence type="ECO:0000256" key="7">
    <source>
        <dbReference type="ARBA" id="ARBA00023136"/>
    </source>
</evidence>
<dbReference type="Pfam" id="PF25539">
    <property type="entry name" value="Bestrophin_2"/>
    <property type="match status" value="1"/>
</dbReference>
<accession>A0A7S3YA50</accession>
<feature type="signal peptide" evidence="10">
    <location>
        <begin position="1"/>
        <end position="19"/>
    </location>
</feature>
<dbReference type="EMBL" id="HBIV01001992">
    <property type="protein sequence ID" value="CAE0645635.1"/>
    <property type="molecule type" value="Transcribed_RNA"/>
</dbReference>
<evidence type="ECO:0000256" key="2">
    <source>
        <dbReference type="ARBA" id="ARBA00022448"/>
    </source>
</evidence>
<keyword evidence="10" id="KW-0732">Signal</keyword>
<sequence length="421" mass="47254">MLACCCYVIILFAAAPALAAPSRGFSRQVATYGSRKVMTPPAAGPSRAWELLKAEKSDWGTRRRNLDNRMFYFDESPPSAPSLGPRKNPADDVTLRSRKGELLAIPQAMRYKSSDWLRILAELPYSETLHRIASVLLTSVIWSSLVMVFHLYVHPIPTVQYTGPELLKSAMGYLLVFRTNAAYNRFWEGRRIWQKIVDQSRTISRYCVLYKDTIGPSRCVHILRLVRAFCLSLKQHVSTYSDRDTLLIASLLTEDERDRFFRWGACRPLFIAQALEDVLHDTPDIGIYTGDDRLRLLDLARDMAGTVSSSERIVQTPVPLNYARHTSRLLILWCFSMPIALVGEIGWLVVPVTAFVSWALFAIQEIGLIIEEPFSAYLSLDVFAKTVFEDTGVALQAIENPAESSSPSSSSSKSSSFAVAQ</sequence>
<evidence type="ECO:0008006" key="12">
    <source>
        <dbReference type="Google" id="ProtNLM"/>
    </source>
</evidence>
<dbReference type="PANTHER" id="PTHR33281">
    <property type="entry name" value="UPF0187 PROTEIN YNEE"/>
    <property type="match status" value="1"/>
</dbReference>
<evidence type="ECO:0000256" key="9">
    <source>
        <dbReference type="SAM" id="Phobius"/>
    </source>
</evidence>
<feature type="compositionally biased region" description="Low complexity" evidence="8">
    <location>
        <begin position="404"/>
        <end position="421"/>
    </location>
</feature>
<keyword evidence="6" id="KW-0406">Ion transport</keyword>
<keyword evidence="2" id="KW-0813">Transport</keyword>
<dbReference type="GO" id="GO:0005254">
    <property type="term" value="F:chloride channel activity"/>
    <property type="evidence" value="ECO:0007669"/>
    <property type="project" value="InterPro"/>
</dbReference>
<keyword evidence="3" id="KW-1003">Cell membrane</keyword>
<keyword evidence="5 9" id="KW-1133">Transmembrane helix</keyword>
<evidence type="ECO:0000256" key="4">
    <source>
        <dbReference type="ARBA" id="ARBA00022692"/>
    </source>
</evidence>
<keyword evidence="7 9" id="KW-0472">Membrane</keyword>
<evidence type="ECO:0000256" key="5">
    <source>
        <dbReference type="ARBA" id="ARBA00022989"/>
    </source>
</evidence>
<dbReference type="AlphaFoldDB" id="A0A7S3YA50"/>
<organism evidence="11">
    <name type="scientific">Lotharella globosa</name>
    <dbReference type="NCBI Taxonomy" id="91324"/>
    <lineage>
        <taxon>Eukaryota</taxon>
        <taxon>Sar</taxon>
        <taxon>Rhizaria</taxon>
        <taxon>Cercozoa</taxon>
        <taxon>Chlorarachniophyceae</taxon>
        <taxon>Lotharella</taxon>
    </lineage>
</organism>
<keyword evidence="4 9" id="KW-0812">Transmembrane</keyword>
<dbReference type="PANTHER" id="PTHR33281:SF19">
    <property type="entry name" value="VOLTAGE-DEPENDENT ANION CHANNEL-FORMING PROTEIN YNEE"/>
    <property type="match status" value="1"/>
</dbReference>
<evidence type="ECO:0000256" key="1">
    <source>
        <dbReference type="ARBA" id="ARBA00004651"/>
    </source>
</evidence>
<comment type="subcellular location">
    <subcellularLocation>
        <location evidence="1">Cell membrane</location>
        <topology evidence="1">Multi-pass membrane protein</topology>
    </subcellularLocation>
</comment>
<gene>
    <name evidence="11" type="ORF">LGLO00237_LOCUS1368</name>
</gene>
<evidence type="ECO:0000256" key="8">
    <source>
        <dbReference type="SAM" id="MobiDB-lite"/>
    </source>
</evidence>
<evidence type="ECO:0000313" key="11">
    <source>
        <dbReference type="EMBL" id="CAE0645635.1"/>
    </source>
</evidence>
<feature type="chain" id="PRO_5031052481" description="Bestrophin homolog" evidence="10">
    <location>
        <begin position="20"/>
        <end position="421"/>
    </location>
</feature>
<evidence type="ECO:0000256" key="6">
    <source>
        <dbReference type="ARBA" id="ARBA00023065"/>
    </source>
</evidence>
<name>A0A7S3YA50_9EUKA</name>
<protein>
    <recommendedName>
        <fullName evidence="12">Bestrophin homolog</fullName>
    </recommendedName>
</protein>
<proteinExistence type="predicted"/>
<feature type="transmembrane region" description="Helical" evidence="9">
    <location>
        <begin position="132"/>
        <end position="153"/>
    </location>
</feature>
<evidence type="ECO:0000256" key="10">
    <source>
        <dbReference type="SAM" id="SignalP"/>
    </source>
</evidence>
<feature type="transmembrane region" description="Helical" evidence="9">
    <location>
        <begin position="330"/>
        <end position="361"/>
    </location>
</feature>
<feature type="region of interest" description="Disordered" evidence="8">
    <location>
        <begin position="400"/>
        <end position="421"/>
    </location>
</feature>